<feature type="compositionally biased region" description="Low complexity" evidence="1">
    <location>
        <begin position="115"/>
        <end position="129"/>
    </location>
</feature>
<dbReference type="OrthoDB" id="8912657at2759"/>
<evidence type="ECO:0000313" key="3">
    <source>
        <dbReference type="EMBL" id="TTZ53802.1"/>
    </source>
</evidence>
<name>A0A556VVU0_BAGYA</name>
<feature type="compositionally biased region" description="Polar residues" evidence="1">
    <location>
        <begin position="55"/>
        <end position="69"/>
    </location>
</feature>
<evidence type="ECO:0000256" key="2">
    <source>
        <dbReference type="SAM" id="SignalP"/>
    </source>
</evidence>
<feature type="compositionally biased region" description="Polar residues" evidence="1">
    <location>
        <begin position="92"/>
        <end position="104"/>
    </location>
</feature>
<proteinExistence type="predicted"/>
<feature type="compositionally biased region" description="Low complexity" evidence="1">
    <location>
        <begin position="201"/>
        <end position="210"/>
    </location>
</feature>
<evidence type="ECO:0008006" key="5">
    <source>
        <dbReference type="Google" id="ProtNLM"/>
    </source>
</evidence>
<accession>A0A556VVU0</accession>
<feature type="compositionally biased region" description="Low complexity" evidence="1">
    <location>
        <begin position="178"/>
        <end position="188"/>
    </location>
</feature>
<keyword evidence="2" id="KW-0732">Signal</keyword>
<gene>
    <name evidence="3" type="ORF">Baya_16341</name>
</gene>
<feature type="compositionally biased region" description="Basic and acidic residues" evidence="1">
    <location>
        <begin position="257"/>
        <end position="267"/>
    </location>
</feature>
<reference evidence="3 4" key="1">
    <citation type="journal article" date="2019" name="Genome Biol. Evol.">
        <title>Whole-Genome Sequencing of the Giant Devil Catfish, Bagarius yarrelli.</title>
        <authorList>
            <person name="Jiang W."/>
            <person name="Lv Y."/>
            <person name="Cheng L."/>
            <person name="Yang K."/>
            <person name="Chao B."/>
            <person name="Wang X."/>
            <person name="Li Y."/>
            <person name="Pan X."/>
            <person name="You X."/>
            <person name="Zhang Y."/>
            <person name="Yang J."/>
            <person name="Li J."/>
            <person name="Zhang X."/>
            <person name="Liu S."/>
            <person name="Sun C."/>
            <person name="Yang J."/>
            <person name="Shi Q."/>
        </authorList>
    </citation>
    <scope>NUCLEOTIDE SEQUENCE [LARGE SCALE GENOMIC DNA]</scope>
    <source>
        <strain evidence="3">JWS20170419001</strain>
        <tissue evidence="3">Muscle</tissue>
    </source>
</reference>
<feature type="compositionally biased region" description="Basic and acidic residues" evidence="1">
    <location>
        <begin position="105"/>
        <end position="114"/>
    </location>
</feature>
<dbReference type="Proteomes" id="UP000319801">
    <property type="component" value="Unassembled WGS sequence"/>
</dbReference>
<dbReference type="AlphaFoldDB" id="A0A556VVU0"/>
<evidence type="ECO:0000313" key="4">
    <source>
        <dbReference type="Proteomes" id="UP000319801"/>
    </source>
</evidence>
<sequence>MKLAFVILFFLGAASANPTSSMSESTEEINTVDHTTSESVESNSSEQVRREQFATGETGTTVDNSQGSTENIRKNWIRVFSPQEISSEDDSTPASMSLISNENSKTVESHEKKSTSVSSSSESSESTESSESKSVENQEKNTNSSSSESSESSESIESHEKNSNSSSSESAESKKKPASSSSESNSIENKSKIDNSAVKTSSESNESAESTESKQHNSNECQPGADCGSDSTSDEYDLQSVGDDGASDPLDGFHVPDSTEREVAFKR</sequence>
<feature type="region of interest" description="Disordered" evidence="1">
    <location>
        <begin position="83"/>
        <end position="267"/>
    </location>
</feature>
<organism evidence="3 4">
    <name type="scientific">Bagarius yarrelli</name>
    <name type="common">Goonch</name>
    <name type="synonym">Bagrus yarrelli</name>
    <dbReference type="NCBI Taxonomy" id="175774"/>
    <lineage>
        <taxon>Eukaryota</taxon>
        <taxon>Metazoa</taxon>
        <taxon>Chordata</taxon>
        <taxon>Craniata</taxon>
        <taxon>Vertebrata</taxon>
        <taxon>Euteleostomi</taxon>
        <taxon>Actinopterygii</taxon>
        <taxon>Neopterygii</taxon>
        <taxon>Teleostei</taxon>
        <taxon>Ostariophysi</taxon>
        <taxon>Siluriformes</taxon>
        <taxon>Sisoridae</taxon>
        <taxon>Sisorinae</taxon>
        <taxon>Bagarius</taxon>
    </lineage>
</organism>
<comment type="caution">
    <text evidence="3">The sequence shown here is derived from an EMBL/GenBank/DDBJ whole genome shotgun (WGS) entry which is preliminary data.</text>
</comment>
<feature type="compositionally biased region" description="Polar residues" evidence="1">
    <location>
        <begin position="17"/>
        <end position="34"/>
    </location>
</feature>
<feature type="compositionally biased region" description="Low complexity" evidence="1">
    <location>
        <begin position="140"/>
        <end position="155"/>
    </location>
</feature>
<feature type="region of interest" description="Disordered" evidence="1">
    <location>
        <begin position="17"/>
        <end position="69"/>
    </location>
</feature>
<feature type="compositionally biased region" description="Low complexity" evidence="1">
    <location>
        <begin position="37"/>
        <end position="46"/>
    </location>
</feature>
<feature type="compositionally biased region" description="Basic and acidic residues" evidence="1">
    <location>
        <begin position="130"/>
        <end position="139"/>
    </location>
</feature>
<dbReference type="EMBL" id="VCAZ01000321">
    <property type="protein sequence ID" value="TTZ53802.1"/>
    <property type="molecule type" value="Genomic_DNA"/>
</dbReference>
<feature type="chain" id="PRO_5021915486" description="Dentin sialophosphoprotein-like" evidence="2">
    <location>
        <begin position="17"/>
        <end position="267"/>
    </location>
</feature>
<protein>
    <recommendedName>
        <fullName evidence="5">Dentin sialophosphoprotein-like</fullName>
    </recommendedName>
</protein>
<feature type="signal peptide" evidence="2">
    <location>
        <begin position="1"/>
        <end position="16"/>
    </location>
</feature>
<keyword evidence="4" id="KW-1185">Reference proteome</keyword>
<evidence type="ECO:0000256" key="1">
    <source>
        <dbReference type="SAM" id="MobiDB-lite"/>
    </source>
</evidence>